<keyword evidence="3" id="KW-1185">Reference proteome</keyword>
<protein>
    <submittedName>
        <fullName evidence="2">Uncharacterized protein</fullName>
    </submittedName>
</protein>
<evidence type="ECO:0000256" key="1">
    <source>
        <dbReference type="SAM" id="MobiDB-lite"/>
    </source>
</evidence>
<dbReference type="AlphaFoldDB" id="A0AAI9YRE3"/>
<dbReference type="EMBL" id="MOOE01000011">
    <property type="protein sequence ID" value="KAK1520424.1"/>
    <property type="molecule type" value="Genomic_DNA"/>
</dbReference>
<proteinExistence type="predicted"/>
<dbReference type="Proteomes" id="UP001240678">
    <property type="component" value="Unassembled WGS sequence"/>
</dbReference>
<name>A0AAI9YRE3_9PEZI</name>
<comment type="caution">
    <text evidence="2">The sequence shown here is derived from an EMBL/GenBank/DDBJ whole genome shotgun (WGS) entry which is preliminary data.</text>
</comment>
<feature type="region of interest" description="Disordered" evidence="1">
    <location>
        <begin position="1"/>
        <end position="52"/>
    </location>
</feature>
<accession>A0AAI9YRE3</accession>
<evidence type="ECO:0000313" key="3">
    <source>
        <dbReference type="Proteomes" id="UP001240678"/>
    </source>
</evidence>
<dbReference type="GeneID" id="85342245"/>
<feature type="region of interest" description="Disordered" evidence="1">
    <location>
        <begin position="86"/>
        <end position="121"/>
    </location>
</feature>
<organism evidence="2 3">
    <name type="scientific">Colletotrichum costaricense</name>
    <dbReference type="NCBI Taxonomy" id="1209916"/>
    <lineage>
        <taxon>Eukaryota</taxon>
        <taxon>Fungi</taxon>
        <taxon>Dikarya</taxon>
        <taxon>Ascomycota</taxon>
        <taxon>Pezizomycotina</taxon>
        <taxon>Sordariomycetes</taxon>
        <taxon>Hypocreomycetidae</taxon>
        <taxon>Glomerellales</taxon>
        <taxon>Glomerellaceae</taxon>
        <taxon>Colletotrichum</taxon>
        <taxon>Colletotrichum acutatum species complex</taxon>
    </lineage>
</organism>
<sequence length="121" mass="13341">MSEFDGDQGILSNVSPAKKKPDSDAGGRPATPPRCTQQGKHGQNMPQGPMLVESRLWETRCGDRCDRWAKRKSEHRIPLRLITLAPTHTSIGHRPGRPPSSSPMVLNERHLAGSSNAIDQR</sequence>
<feature type="compositionally biased region" description="Polar residues" evidence="1">
    <location>
        <begin position="34"/>
        <end position="46"/>
    </location>
</feature>
<dbReference type="RefSeq" id="XP_060310500.1">
    <property type="nucleotide sequence ID" value="XM_060458698.1"/>
</dbReference>
<gene>
    <name evidence="2" type="ORF">CCOS01_10543</name>
</gene>
<reference evidence="2 3" key="1">
    <citation type="submission" date="2016-10" db="EMBL/GenBank/DDBJ databases">
        <title>The genome sequence of Colletotrichum fioriniae PJ7.</title>
        <authorList>
            <person name="Baroncelli R."/>
        </authorList>
    </citation>
    <scope>NUCLEOTIDE SEQUENCE [LARGE SCALE GENOMIC DNA]</scope>
    <source>
        <strain evidence="2 3">IMI 309622</strain>
    </source>
</reference>
<evidence type="ECO:0000313" key="2">
    <source>
        <dbReference type="EMBL" id="KAK1520424.1"/>
    </source>
</evidence>